<proteinExistence type="inferred from homology"/>
<feature type="transmembrane region" description="Helical" evidence="7">
    <location>
        <begin position="145"/>
        <end position="165"/>
    </location>
</feature>
<evidence type="ECO:0000313" key="9">
    <source>
        <dbReference type="EMBL" id="BDE95917.1"/>
    </source>
</evidence>
<reference evidence="9 10" key="1">
    <citation type="submission" date="2022-01" db="EMBL/GenBank/DDBJ databases">
        <title>Novel bile acid biosynthetic pathways are enriched in the microbiome of centenarians.</title>
        <authorList>
            <person name="Sato Y."/>
            <person name="Atarashi K."/>
            <person name="Plichta R.D."/>
            <person name="Arai Y."/>
            <person name="Sasajima S."/>
            <person name="Kearney M.S."/>
            <person name="Suda W."/>
            <person name="Takeshita K."/>
            <person name="Sasaki T."/>
            <person name="Okamoto S."/>
            <person name="Skelly N.A."/>
            <person name="Okamura Y."/>
            <person name="Vlamakis H."/>
            <person name="Li Y."/>
            <person name="Tanoue T."/>
            <person name="Takei H."/>
            <person name="Nittono H."/>
            <person name="Narushima S."/>
            <person name="Irie J."/>
            <person name="Itoh H."/>
            <person name="Moriya K."/>
            <person name="Sugiura Y."/>
            <person name="Suematsu M."/>
            <person name="Moritoki N."/>
            <person name="Shibata S."/>
            <person name="Littman R.D."/>
            <person name="Fischbach A.M."/>
            <person name="Uwamino Y."/>
            <person name="Inoue T."/>
            <person name="Honda A."/>
            <person name="Hattori M."/>
            <person name="Murai T."/>
            <person name="Xavier J.R."/>
            <person name="Hirose N."/>
            <person name="Honda K."/>
        </authorList>
    </citation>
    <scope>NUCLEOTIDE SEQUENCE [LARGE SCALE GENOMIC DNA]</scope>
    <source>
        <strain evidence="9 10">CE91-St30</strain>
    </source>
</reference>
<evidence type="ECO:0000313" key="10">
    <source>
        <dbReference type="Proteomes" id="UP001320544"/>
    </source>
</evidence>
<dbReference type="PANTHER" id="PTHR42920">
    <property type="entry name" value="OS03G0707200 PROTEIN-RELATED"/>
    <property type="match status" value="1"/>
</dbReference>
<evidence type="ECO:0000256" key="7">
    <source>
        <dbReference type="SAM" id="Phobius"/>
    </source>
</evidence>
<evidence type="ECO:0000256" key="1">
    <source>
        <dbReference type="ARBA" id="ARBA00004651"/>
    </source>
</evidence>
<keyword evidence="4 7" id="KW-0812">Transmembrane</keyword>
<evidence type="ECO:0000256" key="4">
    <source>
        <dbReference type="ARBA" id="ARBA00022692"/>
    </source>
</evidence>
<dbReference type="Pfam" id="PF00892">
    <property type="entry name" value="EamA"/>
    <property type="match status" value="2"/>
</dbReference>
<feature type="transmembrane region" description="Helical" evidence="7">
    <location>
        <begin position="177"/>
        <end position="195"/>
    </location>
</feature>
<feature type="transmembrane region" description="Helical" evidence="7">
    <location>
        <begin position="239"/>
        <end position="257"/>
    </location>
</feature>
<evidence type="ECO:0000256" key="6">
    <source>
        <dbReference type="ARBA" id="ARBA00023136"/>
    </source>
</evidence>
<accession>A0ABN6MD47</accession>
<keyword evidence="6 7" id="KW-0472">Membrane</keyword>
<name>A0ABN6MD47_9ACTN</name>
<dbReference type="RefSeq" id="WP_244412171.1">
    <property type="nucleotide sequence ID" value="NZ_AP025564.1"/>
</dbReference>
<evidence type="ECO:0000256" key="2">
    <source>
        <dbReference type="ARBA" id="ARBA00007362"/>
    </source>
</evidence>
<dbReference type="Proteomes" id="UP001320544">
    <property type="component" value="Chromosome"/>
</dbReference>
<evidence type="ECO:0000259" key="8">
    <source>
        <dbReference type="Pfam" id="PF00892"/>
    </source>
</evidence>
<feature type="transmembrane region" description="Helical" evidence="7">
    <location>
        <begin position="88"/>
        <end position="112"/>
    </location>
</feature>
<feature type="transmembrane region" description="Helical" evidence="7">
    <location>
        <begin position="119"/>
        <end position="139"/>
    </location>
</feature>
<keyword evidence="3" id="KW-1003">Cell membrane</keyword>
<keyword evidence="10" id="KW-1185">Reference proteome</keyword>
<feature type="transmembrane region" description="Helical" evidence="7">
    <location>
        <begin position="62"/>
        <end position="82"/>
    </location>
</feature>
<comment type="subcellular location">
    <subcellularLocation>
        <location evidence="1">Cell membrane</location>
        <topology evidence="1">Multi-pass membrane protein</topology>
    </subcellularLocation>
</comment>
<comment type="similarity">
    <text evidence="2">Belongs to the EamA transporter family.</text>
</comment>
<feature type="transmembrane region" description="Helical" evidence="7">
    <location>
        <begin position="32"/>
        <end position="50"/>
    </location>
</feature>
<keyword evidence="5 7" id="KW-1133">Transmembrane helix</keyword>
<feature type="domain" description="EamA" evidence="8">
    <location>
        <begin position="147"/>
        <end position="278"/>
    </location>
</feature>
<dbReference type="InterPro" id="IPR037185">
    <property type="entry name" value="EmrE-like"/>
</dbReference>
<dbReference type="SUPFAM" id="SSF103481">
    <property type="entry name" value="Multidrug resistance efflux transporter EmrE"/>
    <property type="match status" value="2"/>
</dbReference>
<feature type="transmembrane region" description="Helical" evidence="7">
    <location>
        <begin position="263"/>
        <end position="282"/>
    </location>
</feature>
<evidence type="ECO:0000256" key="3">
    <source>
        <dbReference type="ARBA" id="ARBA00022475"/>
    </source>
</evidence>
<evidence type="ECO:0000256" key="5">
    <source>
        <dbReference type="ARBA" id="ARBA00022989"/>
    </source>
</evidence>
<dbReference type="EMBL" id="AP025564">
    <property type="protein sequence ID" value="BDE95917.1"/>
    <property type="molecule type" value="Genomic_DNA"/>
</dbReference>
<dbReference type="Gene3D" id="1.10.3730.20">
    <property type="match status" value="1"/>
</dbReference>
<feature type="transmembrane region" description="Helical" evidence="7">
    <location>
        <begin position="207"/>
        <end position="227"/>
    </location>
</feature>
<organism evidence="9 10">
    <name type="scientific">Raoultibacter timonensis</name>
    <dbReference type="NCBI Taxonomy" id="1907662"/>
    <lineage>
        <taxon>Bacteria</taxon>
        <taxon>Bacillati</taxon>
        <taxon>Actinomycetota</taxon>
        <taxon>Coriobacteriia</taxon>
        <taxon>Eggerthellales</taxon>
        <taxon>Eggerthellaceae</taxon>
        <taxon>Raoultibacter</taxon>
    </lineage>
</organism>
<dbReference type="InterPro" id="IPR000620">
    <property type="entry name" value="EamA_dom"/>
</dbReference>
<sequence>MNRAYLSYFAALVLFGTNGIVASMIDLPSYEIVLARTLVGALFLAVVFAVSRRKMQIVRVGGKQVACLVVSGVAMGASWMLLFEAYRLVGVSVSTLLYYCGPVIVMALAPVVFKERMSLALVAGFAAVLGGMVCVNGFAPPSAESSWGFACGVLSAIMYAVMVIANKLAEGVTGIENSLWQLVFACVSVFVFTVANHTGEISIPAESIAPILFLGVVNTGLGCYWYFSSIKHLSAQTVSIFGYLEPLSALAFSAVFLGEQLALVQVVGAALILGGAAFGELVGRKKRIDAAPDAGSAK</sequence>
<protein>
    <submittedName>
        <fullName evidence="9">EamA family transporter</fullName>
    </submittedName>
</protein>
<feature type="domain" description="EamA" evidence="8">
    <location>
        <begin position="4"/>
        <end position="136"/>
    </location>
</feature>
<dbReference type="InterPro" id="IPR051258">
    <property type="entry name" value="Diverse_Substrate_Transporter"/>
</dbReference>
<dbReference type="PANTHER" id="PTHR42920:SF5">
    <property type="entry name" value="EAMA DOMAIN-CONTAINING PROTEIN"/>
    <property type="match status" value="1"/>
</dbReference>
<gene>
    <name evidence="9" type="ORF">CE91St30_12500</name>
</gene>